<keyword evidence="11" id="KW-0732">Signal</keyword>
<feature type="chain" id="PRO_5043712231" description="Flagellar protein FliL" evidence="11">
    <location>
        <begin position="31"/>
        <end position="161"/>
    </location>
</feature>
<keyword evidence="9 10" id="KW-0472">Membrane</keyword>
<evidence type="ECO:0000256" key="1">
    <source>
        <dbReference type="ARBA" id="ARBA00002254"/>
    </source>
</evidence>
<dbReference type="GO" id="GO:0009425">
    <property type="term" value="C:bacterial-type flagellum basal body"/>
    <property type="evidence" value="ECO:0007669"/>
    <property type="project" value="InterPro"/>
</dbReference>
<dbReference type="InterPro" id="IPR005503">
    <property type="entry name" value="FliL"/>
</dbReference>
<comment type="caution">
    <text evidence="12">The sequence shown here is derived from an EMBL/GenBank/DDBJ whole genome shotgun (WGS) entry which is preliminary data.</text>
</comment>
<keyword evidence="5 10" id="KW-0145">Chemotaxis</keyword>
<comment type="subcellular location">
    <subcellularLocation>
        <location evidence="10">Cell inner membrane</location>
    </subcellularLocation>
    <subcellularLocation>
        <location evidence="2">Cell membrane</location>
        <topology evidence="2">Single-pass membrane protein</topology>
    </subcellularLocation>
</comment>
<dbReference type="Proteomes" id="UP001169760">
    <property type="component" value="Unassembled WGS sequence"/>
</dbReference>
<dbReference type="GO" id="GO:0005886">
    <property type="term" value="C:plasma membrane"/>
    <property type="evidence" value="ECO:0007669"/>
    <property type="project" value="UniProtKB-SubCell"/>
</dbReference>
<comment type="similarity">
    <text evidence="3 10">Belongs to the FliL family.</text>
</comment>
<dbReference type="PANTHER" id="PTHR35091:SF2">
    <property type="entry name" value="FLAGELLAR PROTEIN FLIL"/>
    <property type="match status" value="1"/>
</dbReference>
<evidence type="ECO:0000256" key="7">
    <source>
        <dbReference type="ARBA" id="ARBA00022779"/>
    </source>
</evidence>
<dbReference type="AlphaFoldDB" id="A0AAW7XA11"/>
<dbReference type="EMBL" id="JAUOPB010000010">
    <property type="protein sequence ID" value="MDO6423608.1"/>
    <property type="molecule type" value="Genomic_DNA"/>
</dbReference>
<keyword evidence="12" id="KW-0969">Cilium</keyword>
<dbReference type="PANTHER" id="PTHR35091">
    <property type="entry name" value="FLAGELLAR PROTEIN FLIL"/>
    <property type="match status" value="1"/>
</dbReference>
<dbReference type="GO" id="GO:0071978">
    <property type="term" value="P:bacterial-type flagellum-dependent swarming motility"/>
    <property type="evidence" value="ECO:0007669"/>
    <property type="project" value="TreeGrafter"/>
</dbReference>
<evidence type="ECO:0000256" key="4">
    <source>
        <dbReference type="ARBA" id="ARBA00022475"/>
    </source>
</evidence>
<name>A0AAW7XA11_9GAMM</name>
<feature type="signal peptide" evidence="11">
    <location>
        <begin position="1"/>
        <end position="30"/>
    </location>
</feature>
<evidence type="ECO:0000256" key="10">
    <source>
        <dbReference type="RuleBase" id="RU364125"/>
    </source>
</evidence>
<evidence type="ECO:0000256" key="2">
    <source>
        <dbReference type="ARBA" id="ARBA00004162"/>
    </source>
</evidence>
<evidence type="ECO:0000256" key="9">
    <source>
        <dbReference type="ARBA" id="ARBA00023136"/>
    </source>
</evidence>
<evidence type="ECO:0000256" key="6">
    <source>
        <dbReference type="ARBA" id="ARBA00022692"/>
    </source>
</evidence>
<evidence type="ECO:0000313" key="13">
    <source>
        <dbReference type="Proteomes" id="UP001169760"/>
    </source>
</evidence>
<evidence type="ECO:0000256" key="8">
    <source>
        <dbReference type="ARBA" id="ARBA00022989"/>
    </source>
</evidence>
<dbReference type="GeneID" id="98615195"/>
<sequence>MSGSAIARLKQIGCAWLVAIALLFTGLAQAQDDPPPEEAPAEEGAEGAEVPASAIYLPIKPPFVVNYGGAGRLKYIKTELSVRLLDTTAANAVRHHLPYVRNNLVLLFSSQTDETMSSQEGREALRIACLKEIREIIKREEGDEVAAGVIDVFFNSFIVQR</sequence>
<reference evidence="12" key="1">
    <citation type="submission" date="2023-07" db="EMBL/GenBank/DDBJ databases">
        <title>Genome content predicts the carbon catabolic preferences of heterotrophic bacteria.</title>
        <authorList>
            <person name="Gralka M."/>
        </authorList>
    </citation>
    <scope>NUCLEOTIDE SEQUENCE</scope>
    <source>
        <strain evidence="12">I3M17_2</strain>
    </source>
</reference>
<keyword evidence="8" id="KW-1133">Transmembrane helix</keyword>
<keyword evidence="12" id="KW-0282">Flagellum</keyword>
<accession>A0AAW7XA11</accession>
<dbReference type="GO" id="GO:0006935">
    <property type="term" value="P:chemotaxis"/>
    <property type="evidence" value="ECO:0007669"/>
    <property type="project" value="UniProtKB-KW"/>
</dbReference>
<keyword evidence="10" id="KW-0997">Cell inner membrane</keyword>
<protein>
    <recommendedName>
        <fullName evidence="10">Flagellar protein FliL</fullName>
    </recommendedName>
</protein>
<organism evidence="12 13">
    <name type="scientific">Saccharophagus degradans</name>
    <dbReference type="NCBI Taxonomy" id="86304"/>
    <lineage>
        <taxon>Bacteria</taxon>
        <taxon>Pseudomonadati</taxon>
        <taxon>Pseudomonadota</taxon>
        <taxon>Gammaproteobacteria</taxon>
        <taxon>Cellvibrionales</taxon>
        <taxon>Cellvibrionaceae</taxon>
        <taxon>Saccharophagus</taxon>
    </lineage>
</organism>
<evidence type="ECO:0000313" key="12">
    <source>
        <dbReference type="EMBL" id="MDO6423608.1"/>
    </source>
</evidence>
<keyword evidence="7 10" id="KW-0283">Flagellar rotation</keyword>
<evidence type="ECO:0000256" key="5">
    <source>
        <dbReference type="ARBA" id="ARBA00022500"/>
    </source>
</evidence>
<evidence type="ECO:0000256" key="11">
    <source>
        <dbReference type="SAM" id="SignalP"/>
    </source>
</evidence>
<keyword evidence="6" id="KW-0812">Transmembrane</keyword>
<proteinExistence type="inferred from homology"/>
<keyword evidence="12" id="KW-0966">Cell projection</keyword>
<dbReference type="Pfam" id="PF03748">
    <property type="entry name" value="FliL"/>
    <property type="match status" value="1"/>
</dbReference>
<comment type="function">
    <text evidence="1 10">Controls the rotational direction of flagella during chemotaxis.</text>
</comment>
<evidence type="ECO:0000256" key="3">
    <source>
        <dbReference type="ARBA" id="ARBA00008281"/>
    </source>
</evidence>
<dbReference type="RefSeq" id="WP_011470054.1">
    <property type="nucleotide sequence ID" value="NZ_JAHKPP010000031.1"/>
</dbReference>
<gene>
    <name evidence="12" type="ORF">Q4521_14090</name>
</gene>
<keyword evidence="4" id="KW-1003">Cell membrane</keyword>